<comment type="caution">
    <text evidence="7">The sequence shown here is derived from an EMBL/GenBank/DDBJ whole genome shotgun (WGS) entry which is preliminary data.</text>
</comment>
<dbReference type="RefSeq" id="WP_146511570.1">
    <property type="nucleotide sequence ID" value="NZ_SIHI01000024.1"/>
</dbReference>
<proteinExistence type="predicted"/>
<dbReference type="OrthoDB" id="212717at2"/>
<evidence type="ECO:0000256" key="1">
    <source>
        <dbReference type="ARBA" id="ARBA00022908"/>
    </source>
</evidence>
<evidence type="ECO:0000256" key="2">
    <source>
        <dbReference type="ARBA" id="ARBA00023125"/>
    </source>
</evidence>
<dbReference type="Gene3D" id="1.10.150.130">
    <property type="match status" value="1"/>
</dbReference>
<feature type="domain" description="Core-binding (CB)" evidence="6">
    <location>
        <begin position="33"/>
        <end position="114"/>
    </location>
</feature>
<dbReference type="Proteomes" id="UP000317243">
    <property type="component" value="Unassembled WGS sequence"/>
</dbReference>
<name>A0A5C5W8T8_9PLAN</name>
<dbReference type="InterPro" id="IPR050090">
    <property type="entry name" value="Tyrosine_recombinase_XerCD"/>
</dbReference>
<organism evidence="7 8">
    <name type="scientific">Thalassoglobus neptunius</name>
    <dbReference type="NCBI Taxonomy" id="1938619"/>
    <lineage>
        <taxon>Bacteria</taxon>
        <taxon>Pseudomonadati</taxon>
        <taxon>Planctomycetota</taxon>
        <taxon>Planctomycetia</taxon>
        <taxon>Planctomycetales</taxon>
        <taxon>Planctomycetaceae</taxon>
        <taxon>Thalassoglobus</taxon>
    </lineage>
</organism>
<dbReference type="SUPFAM" id="SSF56349">
    <property type="entry name" value="DNA breaking-rejoining enzymes"/>
    <property type="match status" value="1"/>
</dbReference>
<dbReference type="InterPro" id="IPR002104">
    <property type="entry name" value="Integrase_catalytic"/>
</dbReference>
<evidence type="ECO:0000256" key="4">
    <source>
        <dbReference type="PROSITE-ProRule" id="PRU01248"/>
    </source>
</evidence>
<reference evidence="7 8" key="1">
    <citation type="submission" date="2019-02" db="EMBL/GenBank/DDBJ databases">
        <title>Deep-cultivation of Planctomycetes and their phenomic and genomic characterization uncovers novel biology.</title>
        <authorList>
            <person name="Wiegand S."/>
            <person name="Jogler M."/>
            <person name="Boedeker C."/>
            <person name="Pinto D."/>
            <person name="Vollmers J."/>
            <person name="Rivas-Marin E."/>
            <person name="Kohn T."/>
            <person name="Peeters S.H."/>
            <person name="Heuer A."/>
            <person name="Rast P."/>
            <person name="Oberbeckmann S."/>
            <person name="Bunk B."/>
            <person name="Jeske O."/>
            <person name="Meyerdierks A."/>
            <person name="Storesund J.E."/>
            <person name="Kallscheuer N."/>
            <person name="Luecker S."/>
            <person name="Lage O.M."/>
            <person name="Pohl T."/>
            <person name="Merkel B.J."/>
            <person name="Hornburger P."/>
            <person name="Mueller R.-W."/>
            <person name="Bruemmer F."/>
            <person name="Labrenz M."/>
            <person name="Spormann A.M."/>
            <person name="Op Den Camp H."/>
            <person name="Overmann J."/>
            <person name="Amann R."/>
            <person name="Jetten M.S.M."/>
            <person name="Mascher T."/>
            <person name="Medema M.H."/>
            <person name="Devos D.P."/>
            <person name="Kaster A.-K."/>
            <person name="Ovreas L."/>
            <person name="Rohde M."/>
            <person name="Galperin M.Y."/>
            <person name="Jogler C."/>
        </authorList>
    </citation>
    <scope>NUCLEOTIDE SEQUENCE [LARGE SCALE GENOMIC DNA]</scope>
    <source>
        <strain evidence="7 8">KOR42</strain>
    </source>
</reference>
<dbReference type="InterPro" id="IPR011010">
    <property type="entry name" value="DNA_brk_join_enz"/>
</dbReference>
<dbReference type="PROSITE" id="PS51900">
    <property type="entry name" value="CB"/>
    <property type="match status" value="1"/>
</dbReference>
<dbReference type="InterPro" id="IPR010998">
    <property type="entry name" value="Integrase_recombinase_N"/>
</dbReference>
<evidence type="ECO:0000256" key="3">
    <source>
        <dbReference type="ARBA" id="ARBA00023172"/>
    </source>
</evidence>
<dbReference type="GO" id="GO:0006310">
    <property type="term" value="P:DNA recombination"/>
    <property type="evidence" value="ECO:0007669"/>
    <property type="project" value="UniProtKB-KW"/>
</dbReference>
<sequence>MISTTSPSKTPDVINFQQFLRDRANDCGASSPESIRDVFEQRYEPIADVVKNTLKEYRTALSHWDRIVGAVPVADVDGETIRMFRTELVADGTVRRTTANKYLRHLRRLFGVACRAGLISAVPTLSDLTDSWGFSKAEPLPKRELLTVDDVTKLWRGCSSATYPSCGGWMPPTPLLWRVVLVLQWTYGQRTEDCLRLRWDNVLWSDKRIRFRASKTGKLQGLPMTENVEAHLRSIYRQNSDRVFVGFNRPGGWSKKRQAWERGYYATWRSEIRDAAGLPDVDLKNFRQRVVTEYNAAFDSIKLGSWIAGHSVQGVSAQNYEQPTNAIREAINAAPVPACFSEIG</sequence>
<dbReference type="InterPro" id="IPR013762">
    <property type="entry name" value="Integrase-like_cat_sf"/>
</dbReference>
<protein>
    <submittedName>
        <fullName evidence="7">Phage integrase family protein</fullName>
    </submittedName>
</protein>
<evidence type="ECO:0000259" key="5">
    <source>
        <dbReference type="PROSITE" id="PS51898"/>
    </source>
</evidence>
<feature type="domain" description="Tyr recombinase" evidence="5">
    <location>
        <begin position="141"/>
        <end position="333"/>
    </location>
</feature>
<gene>
    <name evidence="7" type="ORF">KOR42_41820</name>
</gene>
<keyword evidence="8" id="KW-1185">Reference proteome</keyword>
<dbReference type="Gene3D" id="1.10.443.10">
    <property type="entry name" value="Intergrase catalytic core"/>
    <property type="match status" value="1"/>
</dbReference>
<dbReference type="Pfam" id="PF00589">
    <property type="entry name" value="Phage_integrase"/>
    <property type="match status" value="1"/>
</dbReference>
<evidence type="ECO:0000313" key="7">
    <source>
        <dbReference type="EMBL" id="TWT47070.1"/>
    </source>
</evidence>
<dbReference type="PANTHER" id="PTHR30349:SF90">
    <property type="entry name" value="TYROSINE RECOMBINASE XERD"/>
    <property type="match status" value="1"/>
</dbReference>
<dbReference type="AlphaFoldDB" id="A0A5C5W8T8"/>
<dbReference type="EMBL" id="SIHI01000024">
    <property type="protein sequence ID" value="TWT47070.1"/>
    <property type="molecule type" value="Genomic_DNA"/>
</dbReference>
<dbReference type="PROSITE" id="PS51898">
    <property type="entry name" value="TYR_RECOMBINASE"/>
    <property type="match status" value="1"/>
</dbReference>
<keyword evidence="1" id="KW-0229">DNA integration</keyword>
<dbReference type="GO" id="GO:0015074">
    <property type="term" value="P:DNA integration"/>
    <property type="evidence" value="ECO:0007669"/>
    <property type="project" value="UniProtKB-KW"/>
</dbReference>
<evidence type="ECO:0000313" key="8">
    <source>
        <dbReference type="Proteomes" id="UP000317243"/>
    </source>
</evidence>
<accession>A0A5C5W8T8</accession>
<evidence type="ECO:0000259" key="6">
    <source>
        <dbReference type="PROSITE" id="PS51900"/>
    </source>
</evidence>
<dbReference type="PANTHER" id="PTHR30349">
    <property type="entry name" value="PHAGE INTEGRASE-RELATED"/>
    <property type="match status" value="1"/>
</dbReference>
<dbReference type="InterPro" id="IPR044068">
    <property type="entry name" value="CB"/>
</dbReference>
<keyword evidence="2 4" id="KW-0238">DNA-binding</keyword>
<dbReference type="GO" id="GO:0003677">
    <property type="term" value="F:DNA binding"/>
    <property type="evidence" value="ECO:0007669"/>
    <property type="project" value="UniProtKB-UniRule"/>
</dbReference>
<keyword evidence="3" id="KW-0233">DNA recombination</keyword>